<name>A0A8X6HRQ9_TRICU</name>
<organism evidence="3 4">
    <name type="scientific">Trichonephila clavata</name>
    <name type="common">Joro spider</name>
    <name type="synonym">Nephila clavata</name>
    <dbReference type="NCBI Taxonomy" id="2740835"/>
    <lineage>
        <taxon>Eukaryota</taxon>
        <taxon>Metazoa</taxon>
        <taxon>Ecdysozoa</taxon>
        <taxon>Arthropoda</taxon>
        <taxon>Chelicerata</taxon>
        <taxon>Arachnida</taxon>
        <taxon>Araneae</taxon>
        <taxon>Araneomorphae</taxon>
        <taxon>Entelegynae</taxon>
        <taxon>Araneoidea</taxon>
        <taxon>Nephilidae</taxon>
        <taxon>Trichonephila</taxon>
    </lineage>
</organism>
<dbReference type="OrthoDB" id="6433260at2759"/>
<feature type="compositionally biased region" description="Polar residues" evidence="2">
    <location>
        <begin position="230"/>
        <end position="240"/>
    </location>
</feature>
<keyword evidence="4" id="KW-1185">Reference proteome</keyword>
<proteinExistence type="predicted"/>
<evidence type="ECO:0000256" key="2">
    <source>
        <dbReference type="SAM" id="MobiDB-lite"/>
    </source>
</evidence>
<evidence type="ECO:0000256" key="1">
    <source>
        <dbReference type="SAM" id="Coils"/>
    </source>
</evidence>
<evidence type="ECO:0000313" key="4">
    <source>
        <dbReference type="Proteomes" id="UP000887116"/>
    </source>
</evidence>
<evidence type="ECO:0000313" key="3">
    <source>
        <dbReference type="EMBL" id="GFR28952.1"/>
    </source>
</evidence>
<comment type="caution">
    <text evidence="3">The sequence shown here is derived from an EMBL/GenBank/DDBJ whole genome shotgun (WGS) entry which is preliminary data.</text>
</comment>
<protein>
    <submittedName>
        <fullName evidence="3">Uncharacterized protein</fullName>
    </submittedName>
</protein>
<dbReference type="Proteomes" id="UP000887116">
    <property type="component" value="Unassembled WGS sequence"/>
</dbReference>
<feature type="region of interest" description="Disordered" evidence="2">
    <location>
        <begin position="230"/>
        <end position="252"/>
    </location>
</feature>
<sequence length="1133" mass="128650">MDDLNVVDISNDSLLVEINCSSECQNISVDSDLNIEPESDLSSCVVPLSGSFPTTVFLSSNDEVGAVTFPVLNIKVNSPLLKKSNFSLQLPDFPVSDMLNRQAFNTFNYLTDANIFMSMFFNPNTNIAHNVLHNMLKDHVKSIEICDKDNKWSCIFLKSNTVPLPSISSGSSIACLPYKQGNNLEIHENHSIINEIPSDDVQDIITENVDMNDDIETLCIVSDIQLLSSLPNETEPMPNTNDEEETDTAVNDEAGPDLSVVEICNKDVEVSEESNPTEDMPLKSSNDDDCNFTLERSGTFVCEKPLSACREGTFIIDSKEKLILDEKNVSEESLCCTAILTAVMSSETHQSGKNYVLYEVNNPMNNSMLLLQSVNPYLEANFNDQQLPGQHFMLCEAIVSEENINPQTFVPKASCYVVFFKPNVKDDDKSPDEDATSNIPGSYPLLPQYLPSETLSFHNFEQFSLAQSCEIYMCNQNSCKLENNNESTAFIPKNYFKFKELFPIEQSESNFLSQDSALGQSVYKQNLLPTFSESFEENCDVNLNIQKNSHEKDLSEITNVTTFIESFSDYCETGTQTDEFYDSTRMEMHTLETLSDVVEEPEYETTAEMAIVGIQTEQENGPIVKVQNKIEFYANPNQSVQEQVQRETSLLDEIEALKDNLNQQNAVLMRLKEELEESNFRLAEKEQLLVLLQLEHSRLNTLLTQNGVREVEEKECQTELYENIDYEALKEEVLVLRQKNLQHYEKITHQHNTIQSVKSQLSSTISHLKHLKDAATKQLKKQKHQITKSLKLKQQLHDTKVELEKKYMELEKKNEKISDQEFQLNELLARLDSTNGECSGKVEATNELSDLKKIDCGCQTDIIKKADGGNQDSVCFLNQQCDVILKKHSEELLNLQAKFHRLESVLSNKKENKVSAEEMIKSNFEMKTSNLREGNIWKLLTVSEQSYLSLLNKLAETLQISDLKGSSALMHSSWLNCDDLADARRQDHKKILQSLEKMKKSIRYLQETLNLEPKRQNVENISSDERKPNSLCHSEEMHYQYLCEVLQKAQENLIKEYSQRRSSHRTVGTAGSGRVSRHAGSRERRIPLELKNGKILAILDDKLNHKELLPSKFDYSKVECKAGNSSSKSKTPS</sequence>
<reference evidence="3" key="1">
    <citation type="submission" date="2020-07" db="EMBL/GenBank/DDBJ databases">
        <title>Multicomponent nature underlies the extraordinary mechanical properties of spider dragline silk.</title>
        <authorList>
            <person name="Kono N."/>
            <person name="Nakamura H."/>
            <person name="Mori M."/>
            <person name="Yoshida Y."/>
            <person name="Ohtoshi R."/>
            <person name="Malay A.D."/>
            <person name="Moran D.A.P."/>
            <person name="Tomita M."/>
            <person name="Numata K."/>
            <person name="Arakawa K."/>
        </authorList>
    </citation>
    <scope>NUCLEOTIDE SEQUENCE</scope>
</reference>
<gene>
    <name evidence="3" type="primary">AVEN_231046_1</name>
    <name evidence="3" type="ORF">TNCT_570401</name>
</gene>
<feature type="coiled-coil region" evidence="1">
    <location>
        <begin position="637"/>
        <end position="688"/>
    </location>
</feature>
<dbReference type="AlphaFoldDB" id="A0A8X6HRQ9"/>
<dbReference type="EMBL" id="BMAO01039107">
    <property type="protein sequence ID" value="GFR28952.1"/>
    <property type="molecule type" value="Genomic_DNA"/>
</dbReference>
<keyword evidence="1" id="KW-0175">Coiled coil</keyword>
<feature type="region of interest" description="Disordered" evidence="2">
    <location>
        <begin position="1059"/>
        <end position="1085"/>
    </location>
</feature>
<accession>A0A8X6HRQ9</accession>
<feature type="coiled-coil region" evidence="1">
    <location>
        <begin position="793"/>
        <end position="830"/>
    </location>
</feature>
<feature type="coiled-coil region" evidence="1">
    <location>
        <begin position="885"/>
        <end position="912"/>
    </location>
</feature>